<sequence>MFSASGKLTYPCLIERGLRVLFNNESMVFGLVKLYCIGMCPTGCSGRRHVVIVIFVFCNPPYSGMI</sequence>
<dbReference type="HOGENOM" id="CLU_2835225_0_0_1"/>
<reference evidence="1" key="2">
    <citation type="submission" date="2013-04" db="UniProtKB">
        <authorList>
            <consortium name="EnsemblPlants"/>
        </authorList>
    </citation>
    <scope>IDENTIFICATION</scope>
</reference>
<evidence type="ECO:0000313" key="2">
    <source>
        <dbReference type="Proteomes" id="UP000006038"/>
    </source>
</evidence>
<proteinExistence type="predicted"/>
<accession>J3NCE5</accession>
<organism evidence="1">
    <name type="scientific">Oryza brachyantha</name>
    <name type="common">malo sina</name>
    <dbReference type="NCBI Taxonomy" id="4533"/>
    <lineage>
        <taxon>Eukaryota</taxon>
        <taxon>Viridiplantae</taxon>
        <taxon>Streptophyta</taxon>
        <taxon>Embryophyta</taxon>
        <taxon>Tracheophyta</taxon>
        <taxon>Spermatophyta</taxon>
        <taxon>Magnoliopsida</taxon>
        <taxon>Liliopsida</taxon>
        <taxon>Poales</taxon>
        <taxon>Poaceae</taxon>
        <taxon>BOP clade</taxon>
        <taxon>Oryzoideae</taxon>
        <taxon>Oryzeae</taxon>
        <taxon>Oryzinae</taxon>
        <taxon>Oryza</taxon>
    </lineage>
</organism>
<evidence type="ECO:0000313" key="1">
    <source>
        <dbReference type="EnsemblPlants" id="OB12G16530.1"/>
    </source>
</evidence>
<dbReference type="AlphaFoldDB" id="J3NCE5"/>
<dbReference type="Proteomes" id="UP000006038">
    <property type="component" value="Chromosome 12"/>
</dbReference>
<protein>
    <submittedName>
        <fullName evidence="1">Uncharacterized protein</fullName>
    </submittedName>
</protein>
<dbReference type="Gramene" id="OB12G16530.1">
    <property type="protein sequence ID" value="OB12G16530.1"/>
    <property type="gene ID" value="OB12G16530"/>
</dbReference>
<keyword evidence="2" id="KW-1185">Reference proteome</keyword>
<dbReference type="EnsemblPlants" id="OB12G16530.1">
    <property type="protein sequence ID" value="OB12G16530.1"/>
    <property type="gene ID" value="OB12G16530"/>
</dbReference>
<name>J3NCE5_ORYBR</name>
<reference evidence="1" key="1">
    <citation type="journal article" date="2013" name="Nat. Commun.">
        <title>Whole-genome sequencing of Oryza brachyantha reveals mechanisms underlying Oryza genome evolution.</title>
        <authorList>
            <person name="Chen J."/>
            <person name="Huang Q."/>
            <person name="Gao D."/>
            <person name="Wang J."/>
            <person name="Lang Y."/>
            <person name="Liu T."/>
            <person name="Li B."/>
            <person name="Bai Z."/>
            <person name="Luis Goicoechea J."/>
            <person name="Liang C."/>
            <person name="Chen C."/>
            <person name="Zhang W."/>
            <person name="Sun S."/>
            <person name="Liao Y."/>
            <person name="Zhang X."/>
            <person name="Yang L."/>
            <person name="Song C."/>
            <person name="Wang M."/>
            <person name="Shi J."/>
            <person name="Liu G."/>
            <person name="Liu J."/>
            <person name="Zhou H."/>
            <person name="Zhou W."/>
            <person name="Yu Q."/>
            <person name="An N."/>
            <person name="Chen Y."/>
            <person name="Cai Q."/>
            <person name="Wang B."/>
            <person name="Liu B."/>
            <person name="Min J."/>
            <person name="Huang Y."/>
            <person name="Wu H."/>
            <person name="Li Z."/>
            <person name="Zhang Y."/>
            <person name="Yin Y."/>
            <person name="Song W."/>
            <person name="Jiang J."/>
            <person name="Jackson S.A."/>
            <person name="Wing R.A."/>
            <person name="Wang J."/>
            <person name="Chen M."/>
        </authorList>
    </citation>
    <scope>NUCLEOTIDE SEQUENCE [LARGE SCALE GENOMIC DNA]</scope>
    <source>
        <strain evidence="1">cv. IRGC 101232</strain>
    </source>
</reference>